<dbReference type="GO" id="GO:0000976">
    <property type="term" value="F:transcription cis-regulatory region binding"/>
    <property type="evidence" value="ECO:0007669"/>
    <property type="project" value="TreeGrafter"/>
</dbReference>
<dbReference type="SMART" id="SM00354">
    <property type="entry name" value="HTH_LACI"/>
    <property type="match status" value="1"/>
</dbReference>
<dbReference type="SUPFAM" id="SSF53822">
    <property type="entry name" value="Periplasmic binding protein-like I"/>
    <property type="match status" value="1"/>
</dbReference>
<dbReference type="OrthoDB" id="5171752at2"/>
<gene>
    <name evidence="5" type="primary">rafR_1</name>
    <name evidence="5" type="ORF">IMCC3135_05015</name>
</gene>
<dbReference type="Gene3D" id="1.10.260.40">
    <property type="entry name" value="lambda repressor-like DNA-binding domains"/>
    <property type="match status" value="1"/>
</dbReference>
<evidence type="ECO:0000259" key="4">
    <source>
        <dbReference type="PROSITE" id="PS50932"/>
    </source>
</evidence>
<dbReference type="CDD" id="cd01392">
    <property type="entry name" value="HTH_LacI"/>
    <property type="match status" value="1"/>
</dbReference>
<dbReference type="SUPFAM" id="SSF47413">
    <property type="entry name" value="lambda repressor-like DNA-binding domains"/>
    <property type="match status" value="1"/>
</dbReference>
<keyword evidence="3" id="KW-0804">Transcription</keyword>
<dbReference type="Pfam" id="PF00532">
    <property type="entry name" value="Peripla_BP_1"/>
    <property type="match status" value="1"/>
</dbReference>
<reference evidence="5 6" key="1">
    <citation type="submission" date="2016-12" db="EMBL/GenBank/DDBJ databases">
        <authorList>
            <person name="Song W.-J."/>
            <person name="Kurnit D.M."/>
        </authorList>
    </citation>
    <scope>NUCLEOTIDE SEQUENCE [LARGE SCALE GENOMIC DNA]</scope>
    <source>
        <strain evidence="5 6">IMCC3135</strain>
    </source>
</reference>
<dbReference type="GO" id="GO:0003700">
    <property type="term" value="F:DNA-binding transcription factor activity"/>
    <property type="evidence" value="ECO:0007669"/>
    <property type="project" value="TreeGrafter"/>
</dbReference>
<keyword evidence="2" id="KW-0238">DNA-binding</keyword>
<organism evidence="5 6">
    <name type="scientific">Granulosicoccus antarcticus IMCC3135</name>
    <dbReference type="NCBI Taxonomy" id="1192854"/>
    <lineage>
        <taxon>Bacteria</taxon>
        <taxon>Pseudomonadati</taxon>
        <taxon>Pseudomonadota</taxon>
        <taxon>Gammaproteobacteria</taxon>
        <taxon>Chromatiales</taxon>
        <taxon>Granulosicoccaceae</taxon>
        <taxon>Granulosicoccus</taxon>
    </lineage>
</organism>
<evidence type="ECO:0000256" key="3">
    <source>
        <dbReference type="ARBA" id="ARBA00023163"/>
    </source>
</evidence>
<dbReference type="PANTHER" id="PTHR30146:SF155">
    <property type="entry name" value="ALANINE RACEMASE"/>
    <property type="match status" value="1"/>
</dbReference>
<dbReference type="Gene3D" id="3.40.50.2300">
    <property type="match status" value="2"/>
</dbReference>
<protein>
    <submittedName>
        <fullName evidence="5">HTH-type transcriptional regulator RafR</fullName>
    </submittedName>
</protein>
<dbReference type="PANTHER" id="PTHR30146">
    <property type="entry name" value="LACI-RELATED TRANSCRIPTIONAL REPRESSOR"/>
    <property type="match status" value="1"/>
</dbReference>
<dbReference type="EMBL" id="CP018632">
    <property type="protein sequence ID" value="ASJ71116.1"/>
    <property type="molecule type" value="Genomic_DNA"/>
</dbReference>
<dbReference type="InterPro" id="IPR010982">
    <property type="entry name" value="Lambda_DNA-bd_dom_sf"/>
</dbReference>
<dbReference type="KEGG" id="gai:IMCC3135_05015"/>
<name>A0A2Z2NIF7_9GAMM</name>
<dbReference type="InterPro" id="IPR001761">
    <property type="entry name" value="Peripla_BP/Lac1_sug-bd_dom"/>
</dbReference>
<proteinExistence type="predicted"/>
<dbReference type="RefSeq" id="WP_088916591.1">
    <property type="nucleotide sequence ID" value="NZ_CP018632.1"/>
</dbReference>
<evidence type="ECO:0000256" key="2">
    <source>
        <dbReference type="ARBA" id="ARBA00023125"/>
    </source>
</evidence>
<sequence length="347" mass="37997">MNLKELAELLKLSQATVSRALNGYPEVREATRQRVLEAAQKYNYRPNTRAMGLATGKAMTIGHIIPTYSQNDVVNPVFGEFIAGASQTYSANGYELLLTVTQTSDENQTYRNLAAKGAVDGVIIHSPRKDDSRVQLLQDIGLPFVIHGRVNDTTLPYSWIDTNNRRAFNQATRLLIDLGHQRIALINGPVSLNYAWLRQQGYEQAMQAAGLPLDSAIMIGDELTETHGYRSANQLLNSEDPPSAFLVSSYVVALGVRRAIAHAGLSMGKDVSVIIHDDELSYFQNNDPEPQFTATRSSVRQAGVLAARMLLDIIDDPSCAPLTELLEAQLTIGASTGPLLPSARIKH</sequence>
<dbReference type="CDD" id="cd20010">
    <property type="entry name" value="PBP1_AglR-like"/>
    <property type="match status" value="1"/>
</dbReference>
<dbReference type="PROSITE" id="PS50932">
    <property type="entry name" value="HTH_LACI_2"/>
    <property type="match status" value="1"/>
</dbReference>
<dbReference type="AlphaFoldDB" id="A0A2Z2NIF7"/>
<keyword evidence="1" id="KW-0805">Transcription regulation</keyword>
<dbReference type="Pfam" id="PF00356">
    <property type="entry name" value="LacI"/>
    <property type="match status" value="1"/>
</dbReference>
<dbReference type="InterPro" id="IPR028082">
    <property type="entry name" value="Peripla_BP_I"/>
</dbReference>
<accession>A0A2Z2NIF7</accession>
<evidence type="ECO:0000256" key="1">
    <source>
        <dbReference type="ARBA" id="ARBA00023015"/>
    </source>
</evidence>
<dbReference type="InterPro" id="IPR000843">
    <property type="entry name" value="HTH_LacI"/>
</dbReference>
<evidence type="ECO:0000313" key="6">
    <source>
        <dbReference type="Proteomes" id="UP000250079"/>
    </source>
</evidence>
<keyword evidence="6" id="KW-1185">Reference proteome</keyword>
<evidence type="ECO:0000313" key="5">
    <source>
        <dbReference type="EMBL" id="ASJ71116.1"/>
    </source>
</evidence>
<dbReference type="Proteomes" id="UP000250079">
    <property type="component" value="Chromosome"/>
</dbReference>
<feature type="domain" description="HTH lacI-type" evidence="4">
    <location>
        <begin position="1"/>
        <end position="55"/>
    </location>
</feature>